<evidence type="ECO:0000313" key="5">
    <source>
        <dbReference type="Proteomes" id="UP000245670"/>
    </source>
</evidence>
<feature type="chain" id="PRO_5015495908" description="DUF1735 domain-containing protein" evidence="1">
    <location>
        <begin position="18"/>
        <end position="387"/>
    </location>
</feature>
<evidence type="ECO:0000313" key="4">
    <source>
        <dbReference type="EMBL" id="PWG06753.1"/>
    </source>
</evidence>
<dbReference type="Gene3D" id="2.40.128.420">
    <property type="match status" value="1"/>
</dbReference>
<keyword evidence="1" id="KW-0732">Signal</keyword>
<dbReference type="InterPro" id="IPR040580">
    <property type="entry name" value="DUF5627"/>
</dbReference>
<sequence length="387" mass="42786">MKIKLVIIFAFALAFMACENQENSFDDFGSTSVYFPFQTPIRTLIQGKYDLGFNDNDNKGRFEIGLIMSGVYENKTDRKVSFEVAPQMIDAVALGLDTVNVKVLPSSYYTIEQASPVTIPAGSTKGRIPIQLNDAFFDDPLAFAGENEVHYAIPLKITTFEGLDSLLTGVPAVANPIRIKAEDWTTAPKDYTLYGIKFINKYSGIHLRRGEDKVVGSIQSVKTTAATGATETKTENVDGTTVYRSASIVEDELSEVVTAGRNKVTNTNIVRRPGLNTNKTLTLELTFNDNGEAVLANADKNSTTTTVSGTAKLLEDGAEWGGKKHNVIYLDYQYREQEVETTEERVFGRLISTTVTTLDLTHTVKDTLVMRNRNVKFEELVIDLAKK</sequence>
<name>A0A2U2JEG1_9FLAO</name>
<reference evidence="4 5" key="1">
    <citation type="submission" date="2018-05" db="EMBL/GenBank/DDBJ databases">
        <title>Polaribacter aquimarinus sp. nov., isolated from sediment in a sediment of sea.</title>
        <authorList>
            <person name="Lu D."/>
        </authorList>
    </citation>
    <scope>NUCLEOTIDE SEQUENCE [LARGE SCALE GENOMIC DNA]</scope>
    <source>
        <strain evidence="4 5">ZY113</strain>
    </source>
</reference>
<dbReference type="EMBL" id="QFFG01000001">
    <property type="protein sequence ID" value="PWG06753.1"/>
    <property type="molecule type" value="Genomic_DNA"/>
</dbReference>
<organism evidence="4 5">
    <name type="scientific">Polaribacter aquimarinus</name>
    <dbReference type="NCBI Taxonomy" id="2100726"/>
    <lineage>
        <taxon>Bacteria</taxon>
        <taxon>Pseudomonadati</taxon>
        <taxon>Bacteroidota</taxon>
        <taxon>Flavobacteriia</taxon>
        <taxon>Flavobacteriales</taxon>
        <taxon>Flavobacteriaceae</taxon>
    </lineage>
</organism>
<dbReference type="Gene3D" id="2.60.40.1740">
    <property type="entry name" value="hypothetical protein (bacova_03559)"/>
    <property type="match status" value="1"/>
</dbReference>
<feature type="domain" description="BT-3987-like N-terminal" evidence="2">
    <location>
        <begin position="31"/>
        <end position="159"/>
    </location>
</feature>
<gene>
    <name evidence="4" type="ORF">DIS07_02635</name>
</gene>
<dbReference type="Pfam" id="PF08522">
    <property type="entry name" value="BT_3987-like_N"/>
    <property type="match status" value="1"/>
</dbReference>
<dbReference type="OrthoDB" id="1041979at2"/>
<dbReference type="Pfam" id="PF18620">
    <property type="entry name" value="DUF5627"/>
    <property type="match status" value="1"/>
</dbReference>
<dbReference type="RefSeq" id="WP_109403661.1">
    <property type="nucleotide sequence ID" value="NZ_QFFG01000001.1"/>
</dbReference>
<dbReference type="PROSITE" id="PS51257">
    <property type="entry name" value="PROKAR_LIPOPROTEIN"/>
    <property type="match status" value="1"/>
</dbReference>
<dbReference type="InterPro" id="IPR013728">
    <property type="entry name" value="BT_3987-like_N"/>
</dbReference>
<evidence type="ECO:0000259" key="2">
    <source>
        <dbReference type="Pfam" id="PF08522"/>
    </source>
</evidence>
<proteinExistence type="predicted"/>
<protein>
    <recommendedName>
        <fullName evidence="6">DUF1735 domain-containing protein</fullName>
    </recommendedName>
</protein>
<evidence type="ECO:0008006" key="6">
    <source>
        <dbReference type="Google" id="ProtNLM"/>
    </source>
</evidence>
<comment type="caution">
    <text evidence="4">The sequence shown here is derived from an EMBL/GenBank/DDBJ whole genome shotgun (WGS) entry which is preliminary data.</text>
</comment>
<feature type="signal peptide" evidence="1">
    <location>
        <begin position="1"/>
        <end position="17"/>
    </location>
</feature>
<dbReference type="Proteomes" id="UP000245670">
    <property type="component" value="Unassembled WGS sequence"/>
</dbReference>
<keyword evidence="5" id="KW-1185">Reference proteome</keyword>
<accession>A0A2U2JEG1</accession>
<evidence type="ECO:0000256" key="1">
    <source>
        <dbReference type="SAM" id="SignalP"/>
    </source>
</evidence>
<dbReference type="AlphaFoldDB" id="A0A2U2JEG1"/>
<evidence type="ECO:0000259" key="3">
    <source>
        <dbReference type="Pfam" id="PF18620"/>
    </source>
</evidence>
<feature type="domain" description="DUF5627" evidence="3">
    <location>
        <begin position="201"/>
        <end position="374"/>
    </location>
</feature>